<proteinExistence type="predicted"/>
<dbReference type="EMBL" id="DXGG01000046">
    <property type="protein sequence ID" value="HIW86900.1"/>
    <property type="molecule type" value="Genomic_DNA"/>
</dbReference>
<dbReference type="InterPro" id="IPR001375">
    <property type="entry name" value="Peptidase_S9_cat"/>
</dbReference>
<dbReference type="SUPFAM" id="SSF53474">
    <property type="entry name" value="alpha/beta-Hydrolases"/>
    <property type="match status" value="1"/>
</dbReference>
<accession>A0A9D1RG96</accession>
<dbReference type="Gene3D" id="3.40.50.1820">
    <property type="entry name" value="alpha/beta hydrolase"/>
    <property type="match status" value="1"/>
</dbReference>
<feature type="chain" id="PRO_5038789452" evidence="1">
    <location>
        <begin position="21"/>
        <end position="305"/>
    </location>
</feature>
<evidence type="ECO:0000259" key="2">
    <source>
        <dbReference type="Pfam" id="PF00326"/>
    </source>
</evidence>
<dbReference type="PANTHER" id="PTHR12277:SF79">
    <property type="entry name" value="XAA-PRO DIPEPTIDYL-PEPTIDASE-RELATED"/>
    <property type="match status" value="1"/>
</dbReference>
<evidence type="ECO:0000313" key="3">
    <source>
        <dbReference type="EMBL" id="HIW86900.1"/>
    </source>
</evidence>
<dbReference type="GO" id="GO:0006508">
    <property type="term" value="P:proteolysis"/>
    <property type="evidence" value="ECO:0007669"/>
    <property type="project" value="InterPro"/>
</dbReference>
<dbReference type="Pfam" id="PF00326">
    <property type="entry name" value="Peptidase_S9"/>
    <property type="match status" value="1"/>
</dbReference>
<dbReference type="AlphaFoldDB" id="A0A9D1RG96"/>
<sequence length="305" mass="34284">MLRKLLILSGLIAATTMSLAIKPDKKYIRLPQNEGLIYKELPVLTEDGYKIKTWFFPAQDMPDEKAKSERMLPYKTLSEESRPTIVICNGDAGNMSYQQIFLAKIYTANGYNVVTFDWRGFGESSDFPMNENYLCYTEMLADYEAVINTVMEQSEVDKKRIYLFGWSTGGYLSMITAHRSEYVAGIFAIGMASCFEEAIPQLMKVLGKKKENLLVPDDFPCEQMPACIAPYFKKPVFLIVGSEDNRTPLWMSERIINSLPAGTVGKISVFEGAGHGGIESPLVRDSERFVVETLDFLSSLNDTNG</sequence>
<dbReference type="InterPro" id="IPR029058">
    <property type="entry name" value="AB_hydrolase_fold"/>
</dbReference>
<evidence type="ECO:0000313" key="4">
    <source>
        <dbReference type="Proteomes" id="UP000824267"/>
    </source>
</evidence>
<name>A0A9D1RG96_9BACT</name>
<dbReference type="Proteomes" id="UP000824267">
    <property type="component" value="Unassembled WGS sequence"/>
</dbReference>
<protein>
    <submittedName>
        <fullName evidence="3">Alpha/beta fold hydrolase</fullName>
    </submittedName>
</protein>
<dbReference type="GO" id="GO:0008236">
    <property type="term" value="F:serine-type peptidase activity"/>
    <property type="evidence" value="ECO:0007669"/>
    <property type="project" value="InterPro"/>
</dbReference>
<dbReference type="PANTHER" id="PTHR12277">
    <property type="entry name" value="ALPHA/BETA HYDROLASE DOMAIN-CONTAINING PROTEIN"/>
    <property type="match status" value="1"/>
</dbReference>
<comment type="caution">
    <text evidence="3">The sequence shown here is derived from an EMBL/GenBank/DDBJ whole genome shotgun (WGS) entry which is preliminary data.</text>
</comment>
<feature type="domain" description="Peptidase S9 prolyl oligopeptidase catalytic" evidence="2">
    <location>
        <begin position="103"/>
        <end position="279"/>
    </location>
</feature>
<feature type="signal peptide" evidence="1">
    <location>
        <begin position="1"/>
        <end position="20"/>
    </location>
</feature>
<keyword evidence="1" id="KW-0732">Signal</keyword>
<evidence type="ECO:0000256" key="1">
    <source>
        <dbReference type="SAM" id="SignalP"/>
    </source>
</evidence>
<keyword evidence="3" id="KW-0378">Hydrolase</keyword>
<reference evidence="3" key="2">
    <citation type="submission" date="2021-04" db="EMBL/GenBank/DDBJ databases">
        <authorList>
            <person name="Gilroy R."/>
        </authorList>
    </citation>
    <scope>NUCLEOTIDE SEQUENCE</scope>
    <source>
        <strain evidence="3">Gambia16-930</strain>
    </source>
</reference>
<reference evidence="3" key="1">
    <citation type="journal article" date="2021" name="PeerJ">
        <title>Extensive microbial diversity within the chicken gut microbiome revealed by metagenomics and culture.</title>
        <authorList>
            <person name="Gilroy R."/>
            <person name="Ravi A."/>
            <person name="Getino M."/>
            <person name="Pursley I."/>
            <person name="Horton D.L."/>
            <person name="Alikhan N.F."/>
            <person name="Baker D."/>
            <person name="Gharbi K."/>
            <person name="Hall N."/>
            <person name="Watson M."/>
            <person name="Adriaenssens E.M."/>
            <person name="Foster-Nyarko E."/>
            <person name="Jarju S."/>
            <person name="Secka A."/>
            <person name="Antonio M."/>
            <person name="Oren A."/>
            <person name="Chaudhuri R.R."/>
            <person name="La Ragione R."/>
            <person name="Hildebrand F."/>
            <person name="Pallen M.J."/>
        </authorList>
    </citation>
    <scope>NUCLEOTIDE SEQUENCE</scope>
    <source>
        <strain evidence="3">Gambia16-930</strain>
    </source>
</reference>
<organism evidence="3 4">
    <name type="scientific">Candidatus Onthomorpha intestinigallinarum</name>
    <dbReference type="NCBI Taxonomy" id="2840880"/>
    <lineage>
        <taxon>Bacteria</taxon>
        <taxon>Pseudomonadati</taxon>
        <taxon>Bacteroidota</taxon>
        <taxon>Bacteroidia</taxon>
        <taxon>Bacteroidales</taxon>
        <taxon>Candidatus Onthomorpha</taxon>
    </lineage>
</organism>
<gene>
    <name evidence="3" type="ORF">IAC47_01295</name>
</gene>